<organism evidence="2">
    <name type="scientific">Siphoviridae sp. ctBeL15</name>
    <dbReference type="NCBI Taxonomy" id="2825374"/>
    <lineage>
        <taxon>Viruses</taxon>
        <taxon>Duplodnaviria</taxon>
        <taxon>Heunggongvirae</taxon>
        <taxon>Uroviricota</taxon>
        <taxon>Caudoviricetes</taxon>
    </lineage>
</organism>
<proteinExistence type="predicted"/>
<reference evidence="2" key="1">
    <citation type="journal article" date="2021" name="Proc. Natl. Acad. Sci. U.S.A.">
        <title>A Catalog of Tens of Thousands of Viruses from Human Metagenomes Reveals Hidden Associations with Chronic Diseases.</title>
        <authorList>
            <person name="Tisza M.J."/>
            <person name="Buck C.B."/>
        </authorList>
    </citation>
    <scope>NUCLEOTIDE SEQUENCE</scope>
    <source>
        <strain evidence="2">CtBeL15</strain>
    </source>
</reference>
<evidence type="ECO:0000313" key="2">
    <source>
        <dbReference type="EMBL" id="DAG00125.1"/>
    </source>
</evidence>
<protein>
    <submittedName>
        <fullName evidence="2">Uncharacterized protein</fullName>
    </submittedName>
</protein>
<feature type="region of interest" description="Disordered" evidence="1">
    <location>
        <begin position="51"/>
        <end position="70"/>
    </location>
</feature>
<evidence type="ECO:0000256" key="1">
    <source>
        <dbReference type="SAM" id="MobiDB-lite"/>
    </source>
</evidence>
<accession>A0A8S5V097</accession>
<sequence>MTRGAYLKLPKGTPPPQRRRGPSSLYKPFRKKGCTGQCAATHPVSRGQFAQECGHGAQAPSPHVSSPTRT</sequence>
<dbReference type="EMBL" id="BK016176">
    <property type="protein sequence ID" value="DAG00125.1"/>
    <property type="molecule type" value="Genomic_DNA"/>
</dbReference>
<feature type="region of interest" description="Disordered" evidence="1">
    <location>
        <begin position="1"/>
        <end position="30"/>
    </location>
</feature>
<name>A0A8S5V097_9CAUD</name>